<keyword evidence="4" id="KW-0576">Peroxisome</keyword>
<evidence type="ECO:0000259" key="5">
    <source>
        <dbReference type="Pfam" id="PF00501"/>
    </source>
</evidence>
<dbReference type="EnsemblMetazoa" id="XM_014404403.1">
    <property type="protein sequence ID" value="XP_014259889.1"/>
    <property type="gene ID" value="LOC106672742"/>
</dbReference>
<dbReference type="InterPro" id="IPR045851">
    <property type="entry name" value="AMP-bd_C_sf"/>
</dbReference>
<dbReference type="Proteomes" id="UP000494040">
    <property type="component" value="Unassembled WGS sequence"/>
</dbReference>
<dbReference type="KEGG" id="clec:106672742"/>
<dbReference type="InterPro" id="IPR042099">
    <property type="entry name" value="ANL_N_sf"/>
</dbReference>
<keyword evidence="8" id="KW-1185">Reference proteome</keyword>
<evidence type="ECO:0000259" key="6">
    <source>
        <dbReference type="Pfam" id="PF13193"/>
    </source>
</evidence>
<dbReference type="RefSeq" id="XP_014259889.1">
    <property type="nucleotide sequence ID" value="XM_014404403.1"/>
</dbReference>
<dbReference type="OrthoDB" id="10253869at2759"/>
<evidence type="ECO:0000256" key="3">
    <source>
        <dbReference type="ARBA" id="ARBA00022598"/>
    </source>
</evidence>
<sequence length="521" mass="58152">MPLAGPPVPSHLVGQSFVKCAFDKLKEYRKSVFLIDESTNKQYTYENVLQMSTSIAVKLQKLGIRENVVVSSLIDNNVEAISFQLGLWFSGGTSNPVNHFQTSAEVRANIMISRPAIIFCGNQYLSMVEESIKNIGWDITIITKHKEPQYLSFDELLNEDVSKFSVTIDDPANHIPVVLFTSGTTGVPKAVKIKDSTMIVFPTAASLDKSTRTLLTSPMFWVSNCFVITKTIFCNKTFILPTQTDAEGLLKCIDKLKPGFWFTSSSPLLEMCLLPNLHEYDTSSIKYIFMGGSFTSTDHKHLICKKVFNNRNILLSGYGSTEVGIVSQNFKELPVNTRMYEGVGQISHGVTLKIVDLTSGKELGPGEDGEICVKSHCFMAGYMNKDLENTELDSEGWWHMGDIGHYDESGYLYFTSRLKEIMKFRGVQIAPAELEKILYKHPDVIEACVVGMQHDIDGEWPTAFVIKQSNSSLTEKELCKLVEENVADSKRLRGGVHFVSSLPKNAVGKVVRKELLKSCNT</sequence>
<dbReference type="Pfam" id="PF00501">
    <property type="entry name" value="AMP-binding"/>
    <property type="match status" value="1"/>
</dbReference>
<comment type="subcellular location">
    <subcellularLocation>
        <location evidence="1">Peroxisome</location>
    </subcellularLocation>
</comment>
<keyword evidence="3" id="KW-0436">Ligase</keyword>
<dbReference type="InterPro" id="IPR000873">
    <property type="entry name" value="AMP-dep_synth/lig_dom"/>
</dbReference>
<evidence type="ECO:0008006" key="9">
    <source>
        <dbReference type="Google" id="ProtNLM"/>
    </source>
</evidence>
<feature type="domain" description="AMP-binding enzyme C-terminal" evidence="6">
    <location>
        <begin position="433"/>
        <end position="509"/>
    </location>
</feature>
<dbReference type="Gene3D" id="3.30.300.30">
    <property type="match status" value="1"/>
</dbReference>
<dbReference type="Gene3D" id="3.40.50.12780">
    <property type="entry name" value="N-terminal domain of ligase-like"/>
    <property type="match status" value="1"/>
</dbReference>
<dbReference type="InterPro" id="IPR020845">
    <property type="entry name" value="AMP-binding_CS"/>
</dbReference>
<dbReference type="FunFam" id="3.30.300.30:FF:000007">
    <property type="entry name" value="4-coumarate--CoA ligase 2"/>
    <property type="match status" value="1"/>
</dbReference>
<dbReference type="Pfam" id="PF13193">
    <property type="entry name" value="AMP-binding_C"/>
    <property type="match status" value="1"/>
</dbReference>
<evidence type="ECO:0000256" key="1">
    <source>
        <dbReference type="ARBA" id="ARBA00004275"/>
    </source>
</evidence>
<dbReference type="GeneID" id="106672742"/>
<evidence type="ECO:0000256" key="2">
    <source>
        <dbReference type="ARBA" id="ARBA00006432"/>
    </source>
</evidence>
<dbReference type="PROSITE" id="PS00455">
    <property type="entry name" value="AMP_BINDING"/>
    <property type="match status" value="1"/>
</dbReference>
<evidence type="ECO:0000256" key="4">
    <source>
        <dbReference type="ARBA" id="ARBA00023140"/>
    </source>
</evidence>
<comment type="similarity">
    <text evidence="2">Belongs to the ATP-dependent AMP-binding enzyme family.</text>
</comment>
<dbReference type="GO" id="GO:0016405">
    <property type="term" value="F:CoA-ligase activity"/>
    <property type="evidence" value="ECO:0007669"/>
    <property type="project" value="TreeGrafter"/>
</dbReference>
<evidence type="ECO:0000313" key="8">
    <source>
        <dbReference type="Proteomes" id="UP000494040"/>
    </source>
</evidence>
<protein>
    <recommendedName>
        <fullName evidence="9">Luciferin 4-monooxygenase</fullName>
    </recommendedName>
</protein>
<dbReference type="PANTHER" id="PTHR24096:SF149">
    <property type="entry name" value="AMP-BINDING DOMAIN-CONTAINING PROTEIN-RELATED"/>
    <property type="match status" value="1"/>
</dbReference>
<dbReference type="PANTHER" id="PTHR24096">
    <property type="entry name" value="LONG-CHAIN-FATTY-ACID--COA LIGASE"/>
    <property type="match status" value="1"/>
</dbReference>
<feature type="domain" description="AMP-dependent synthetase/ligase" evidence="5">
    <location>
        <begin position="26"/>
        <end position="382"/>
    </location>
</feature>
<name>A0A8I6THA4_CIMLE</name>
<dbReference type="SUPFAM" id="SSF56801">
    <property type="entry name" value="Acetyl-CoA synthetase-like"/>
    <property type="match status" value="1"/>
</dbReference>
<dbReference type="GO" id="GO:0005777">
    <property type="term" value="C:peroxisome"/>
    <property type="evidence" value="ECO:0007669"/>
    <property type="project" value="UniProtKB-SubCell"/>
</dbReference>
<reference evidence="7" key="1">
    <citation type="submission" date="2022-01" db="UniProtKB">
        <authorList>
            <consortium name="EnsemblMetazoa"/>
        </authorList>
    </citation>
    <scope>IDENTIFICATION</scope>
</reference>
<accession>A0A8I6THA4</accession>
<dbReference type="OMA" id="FQTRDTD"/>
<organism evidence="7 8">
    <name type="scientific">Cimex lectularius</name>
    <name type="common">Bed bug</name>
    <name type="synonym">Acanthia lectularia</name>
    <dbReference type="NCBI Taxonomy" id="79782"/>
    <lineage>
        <taxon>Eukaryota</taxon>
        <taxon>Metazoa</taxon>
        <taxon>Ecdysozoa</taxon>
        <taxon>Arthropoda</taxon>
        <taxon>Hexapoda</taxon>
        <taxon>Insecta</taxon>
        <taxon>Pterygota</taxon>
        <taxon>Neoptera</taxon>
        <taxon>Paraneoptera</taxon>
        <taxon>Hemiptera</taxon>
        <taxon>Heteroptera</taxon>
        <taxon>Panheteroptera</taxon>
        <taxon>Cimicomorpha</taxon>
        <taxon>Cimicidae</taxon>
        <taxon>Cimex</taxon>
    </lineage>
</organism>
<dbReference type="AlphaFoldDB" id="A0A8I6THA4"/>
<evidence type="ECO:0000313" key="7">
    <source>
        <dbReference type="EnsemblMetazoa" id="XP_014259889.1"/>
    </source>
</evidence>
<dbReference type="InterPro" id="IPR025110">
    <property type="entry name" value="AMP-bd_C"/>
</dbReference>
<proteinExistence type="inferred from homology"/>